<gene>
    <name evidence="21" type="ORF">CHIRRI_LOCUS5350</name>
</gene>
<dbReference type="PANTHER" id="PTHR11219:SF69">
    <property type="entry name" value="TENEURIN-A"/>
    <property type="match status" value="1"/>
</dbReference>
<evidence type="ECO:0000256" key="18">
    <source>
        <dbReference type="SAM" id="Phobius"/>
    </source>
</evidence>
<keyword evidence="4 16" id="KW-0245">EGF-like domain</keyword>
<dbReference type="InterPro" id="IPR028916">
    <property type="entry name" value="Tox-GHH_dom"/>
</dbReference>
<feature type="disulfide bond" evidence="16">
    <location>
        <begin position="910"/>
        <end position="919"/>
    </location>
</feature>
<dbReference type="FunFam" id="2.10.25.10:FF:000013">
    <property type="entry name" value="Teneurin transmembrane protein 4"/>
    <property type="match status" value="1"/>
</dbReference>
<dbReference type="GO" id="GO:0007274">
    <property type="term" value="P:neuromuscular synaptic transmission"/>
    <property type="evidence" value="ECO:0007669"/>
    <property type="project" value="UniProtKB-ARBA"/>
</dbReference>
<dbReference type="GO" id="GO:0042803">
    <property type="term" value="F:protein homodimerization activity"/>
    <property type="evidence" value="ECO:0007669"/>
    <property type="project" value="UniProtKB-ARBA"/>
</dbReference>
<comment type="subcellular location">
    <subcellularLocation>
        <location evidence="1">Membrane</location>
        <topology evidence="1">Single-pass membrane protein</topology>
    </subcellularLocation>
    <subcellularLocation>
        <location evidence="13">Synapse</location>
        <location evidence="13">Synaptosome</location>
    </subcellularLocation>
    <subcellularLocation>
        <location evidence="14">Synaptic cell membrane</location>
    </subcellularLocation>
</comment>
<feature type="disulfide bond" evidence="16">
    <location>
        <begin position="876"/>
        <end position="885"/>
    </location>
</feature>
<evidence type="ECO:0000256" key="14">
    <source>
        <dbReference type="ARBA" id="ARBA00034109"/>
    </source>
</evidence>
<evidence type="ECO:0000256" key="9">
    <source>
        <dbReference type="ARBA" id="ARBA00022902"/>
    </source>
</evidence>
<dbReference type="GO" id="GO:0043025">
    <property type="term" value="C:neuronal cell body"/>
    <property type="evidence" value="ECO:0007669"/>
    <property type="project" value="UniProtKB-ARBA"/>
</dbReference>
<dbReference type="SUPFAM" id="SSF82171">
    <property type="entry name" value="DPP6 N-terminal domain-like"/>
    <property type="match status" value="1"/>
</dbReference>
<dbReference type="InterPro" id="IPR056823">
    <property type="entry name" value="TEN-like_YD-shell"/>
</dbReference>
<feature type="domain" description="EGF-like" evidence="20">
    <location>
        <begin position="888"/>
        <end position="920"/>
    </location>
</feature>
<keyword evidence="3" id="KW-1003">Cell membrane</keyword>
<dbReference type="SMART" id="SM00181">
    <property type="entry name" value="EGF"/>
    <property type="match status" value="8"/>
</dbReference>
<feature type="region of interest" description="Disordered" evidence="17">
    <location>
        <begin position="3076"/>
        <end position="3097"/>
    </location>
</feature>
<keyword evidence="8" id="KW-0130">Cell adhesion</keyword>
<dbReference type="FunFam" id="2.180.10.10:FF:000011">
    <property type="entry name" value="Tenascin accessory, isoform G"/>
    <property type="match status" value="1"/>
</dbReference>
<keyword evidence="5" id="KW-0771">Synaptosome</keyword>
<dbReference type="InterPro" id="IPR051216">
    <property type="entry name" value="Teneurin"/>
</dbReference>
<evidence type="ECO:0000256" key="8">
    <source>
        <dbReference type="ARBA" id="ARBA00022889"/>
    </source>
</evidence>
<reference evidence="21" key="1">
    <citation type="submission" date="2022-01" db="EMBL/GenBank/DDBJ databases">
        <authorList>
            <person name="King R."/>
        </authorList>
    </citation>
    <scope>NUCLEOTIDE SEQUENCE</scope>
</reference>
<evidence type="ECO:0000256" key="1">
    <source>
        <dbReference type="ARBA" id="ARBA00004167"/>
    </source>
</evidence>
<dbReference type="Proteomes" id="UP001153620">
    <property type="component" value="Chromosome 2"/>
</dbReference>
<dbReference type="PANTHER" id="PTHR11219">
    <property type="entry name" value="TENEURIN AND N-ACETYLGLUCOSAMINE-1-PHOSPHODIESTER ALPHA-N-ACETYLGLUCOSAMINIDASE"/>
    <property type="match status" value="1"/>
</dbReference>
<feature type="chain" id="PRO_5040204650" description="Tenascin-like protein" evidence="19">
    <location>
        <begin position="19"/>
        <end position="3097"/>
    </location>
</feature>
<evidence type="ECO:0000313" key="21">
    <source>
        <dbReference type="EMBL" id="CAG9802439.1"/>
    </source>
</evidence>
<keyword evidence="11 18" id="KW-0472">Membrane</keyword>
<dbReference type="Pfam" id="PF25023">
    <property type="entry name" value="TEN_YD-shell"/>
    <property type="match status" value="1"/>
</dbReference>
<keyword evidence="22" id="KW-1185">Reference proteome</keyword>
<evidence type="ECO:0000256" key="5">
    <source>
        <dbReference type="ARBA" id="ARBA00022599"/>
    </source>
</evidence>
<dbReference type="PROSITE" id="PS00022">
    <property type="entry name" value="EGF_1"/>
    <property type="match status" value="4"/>
</dbReference>
<dbReference type="GO" id="GO:2000331">
    <property type="term" value="P:regulation of terminal button organization"/>
    <property type="evidence" value="ECO:0007669"/>
    <property type="project" value="UniProtKB-ARBA"/>
</dbReference>
<dbReference type="InterPro" id="IPR011042">
    <property type="entry name" value="6-blade_b-propeller_TolB-like"/>
</dbReference>
<dbReference type="InterPro" id="IPR057629">
    <property type="entry name" value="Teneurin1-4_GBD"/>
</dbReference>
<evidence type="ECO:0000256" key="4">
    <source>
        <dbReference type="ARBA" id="ARBA00022536"/>
    </source>
</evidence>
<keyword evidence="5" id="KW-0770">Synapse</keyword>
<evidence type="ECO:0000256" key="12">
    <source>
        <dbReference type="ARBA" id="ARBA00023157"/>
    </source>
</evidence>
<dbReference type="GO" id="GO:0043005">
    <property type="term" value="C:neuron projection"/>
    <property type="evidence" value="ECO:0007669"/>
    <property type="project" value="UniProtKB-KW"/>
</dbReference>
<dbReference type="GO" id="GO:0099559">
    <property type="term" value="P:maintenance of alignment of postsynaptic density and presynaptic active zone"/>
    <property type="evidence" value="ECO:0007669"/>
    <property type="project" value="UniProtKB-ARBA"/>
</dbReference>
<evidence type="ECO:0000256" key="7">
    <source>
        <dbReference type="ARBA" id="ARBA00022737"/>
    </source>
</evidence>
<dbReference type="CDD" id="cd00053">
    <property type="entry name" value="EGF"/>
    <property type="match status" value="1"/>
</dbReference>
<feature type="disulfide bond" evidence="16">
    <location>
        <begin position="1056"/>
        <end position="1066"/>
    </location>
</feature>
<protein>
    <recommendedName>
        <fullName evidence="15">Tenascin-like protein</fullName>
    </recommendedName>
</protein>
<evidence type="ECO:0000256" key="16">
    <source>
        <dbReference type="PROSITE-ProRule" id="PRU00076"/>
    </source>
</evidence>
<evidence type="ECO:0000256" key="3">
    <source>
        <dbReference type="ARBA" id="ARBA00022475"/>
    </source>
</evidence>
<evidence type="ECO:0000256" key="15">
    <source>
        <dbReference type="ARBA" id="ARBA00084038"/>
    </source>
</evidence>
<evidence type="ECO:0000256" key="11">
    <source>
        <dbReference type="ARBA" id="ARBA00023136"/>
    </source>
</evidence>
<comment type="caution">
    <text evidence="16">Lacks conserved residue(s) required for the propagation of feature annotation.</text>
</comment>
<dbReference type="GO" id="GO:0051124">
    <property type="term" value="P:synaptic assembly at neuromuscular junction"/>
    <property type="evidence" value="ECO:0007669"/>
    <property type="project" value="UniProtKB-ARBA"/>
</dbReference>
<dbReference type="GO" id="GO:0097090">
    <property type="term" value="P:presynaptic membrane organization"/>
    <property type="evidence" value="ECO:0007669"/>
    <property type="project" value="UniProtKB-ARBA"/>
</dbReference>
<feature type="compositionally biased region" description="Basic and acidic residues" evidence="17">
    <location>
        <begin position="2846"/>
        <end position="2857"/>
    </location>
</feature>
<dbReference type="FunFam" id="2.120.10.30:FF:000033">
    <property type="entry name" value="teneurin-a isoform X3"/>
    <property type="match status" value="1"/>
</dbReference>
<dbReference type="OrthoDB" id="442731at2759"/>
<feature type="signal peptide" evidence="19">
    <location>
        <begin position="1"/>
        <end position="18"/>
    </location>
</feature>
<comment type="similarity">
    <text evidence="2">Belongs to the tenascin family. Teneurin subfamily.</text>
</comment>
<dbReference type="Gene3D" id="2.10.25.10">
    <property type="entry name" value="Laminin"/>
    <property type="match status" value="6"/>
</dbReference>
<evidence type="ECO:0000313" key="22">
    <source>
        <dbReference type="Proteomes" id="UP001153620"/>
    </source>
</evidence>
<dbReference type="SUPFAM" id="SSF49464">
    <property type="entry name" value="Carboxypeptidase regulatory domain-like"/>
    <property type="match status" value="1"/>
</dbReference>
<dbReference type="InterPro" id="IPR008969">
    <property type="entry name" value="CarboxyPept-like_regulatory"/>
</dbReference>
<dbReference type="SUPFAM" id="SSF63829">
    <property type="entry name" value="Calcium-dependent phosphotriesterase"/>
    <property type="match status" value="1"/>
</dbReference>
<dbReference type="FunFam" id="2.10.25.10:FF:000021">
    <property type="entry name" value="Teneurin transmembrane protein 2"/>
    <property type="match status" value="2"/>
</dbReference>
<accession>A0A9N9WNC1</accession>
<dbReference type="GO" id="GO:0031594">
    <property type="term" value="C:neuromuscular junction"/>
    <property type="evidence" value="ECO:0007669"/>
    <property type="project" value="UniProtKB-ARBA"/>
</dbReference>
<keyword evidence="10 18" id="KW-1133">Transmembrane helix</keyword>
<dbReference type="InterPro" id="IPR056822">
    <property type="entry name" value="TEN_NHL"/>
</dbReference>
<dbReference type="InterPro" id="IPR000742">
    <property type="entry name" value="EGF"/>
</dbReference>
<keyword evidence="7" id="KW-0677">Repeat</keyword>
<dbReference type="Gene3D" id="2.180.10.10">
    <property type="entry name" value="RHS repeat-associated core"/>
    <property type="match status" value="3"/>
</dbReference>
<dbReference type="GO" id="GO:0048513">
    <property type="term" value="P:animal organ development"/>
    <property type="evidence" value="ECO:0007669"/>
    <property type="project" value="UniProtKB-ARBA"/>
</dbReference>
<dbReference type="Pfam" id="PF23093">
    <property type="entry name" value="GBD_Tenm3"/>
    <property type="match status" value="1"/>
</dbReference>
<evidence type="ECO:0000256" key="2">
    <source>
        <dbReference type="ARBA" id="ARBA00009385"/>
    </source>
</evidence>
<dbReference type="InterPro" id="IPR002049">
    <property type="entry name" value="LE_dom"/>
</dbReference>
<feature type="region of interest" description="Disordered" evidence="17">
    <location>
        <begin position="2846"/>
        <end position="2866"/>
    </location>
</feature>
<dbReference type="Pfam" id="PF25020">
    <property type="entry name" value="TTR_TEN1-4"/>
    <property type="match status" value="1"/>
</dbReference>
<feature type="domain" description="EGF-like" evidence="20">
    <location>
        <begin position="850"/>
        <end position="886"/>
    </location>
</feature>
<dbReference type="PROSITE" id="PS50026">
    <property type="entry name" value="EGF_3"/>
    <property type="match status" value="3"/>
</dbReference>
<dbReference type="GO" id="GO:0048499">
    <property type="term" value="P:synaptic vesicle membrane organization"/>
    <property type="evidence" value="ECO:0007669"/>
    <property type="project" value="UniProtKB-ARBA"/>
</dbReference>
<proteinExistence type="inferred from homology"/>
<evidence type="ECO:0000256" key="19">
    <source>
        <dbReference type="SAM" id="SignalP"/>
    </source>
</evidence>
<name>A0A9N9WNC1_9DIPT</name>
<dbReference type="GO" id="GO:0046982">
    <property type="term" value="F:protein heterodimerization activity"/>
    <property type="evidence" value="ECO:0007669"/>
    <property type="project" value="UniProtKB-ARBA"/>
</dbReference>
<feature type="domain" description="EGF-like" evidence="20">
    <location>
        <begin position="1052"/>
        <end position="1087"/>
    </location>
</feature>
<dbReference type="Gene3D" id="2.120.10.30">
    <property type="entry name" value="TolB, C-terminal domain"/>
    <property type="match status" value="1"/>
</dbReference>
<dbReference type="GO" id="GO:0040017">
    <property type="term" value="P:positive regulation of locomotion"/>
    <property type="evidence" value="ECO:0007669"/>
    <property type="project" value="UniProtKB-ARBA"/>
</dbReference>
<feature type="disulfide bond" evidence="16">
    <location>
        <begin position="1077"/>
        <end position="1086"/>
    </location>
</feature>
<dbReference type="GO" id="GO:0016200">
    <property type="term" value="P:synaptic target attraction"/>
    <property type="evidence" value="ECO:0007669"/>
    <property type="project" value="UniProtKB-ARBA"/>
</dbReference>
<keyword evidence="9" id="KW-0524">Neurogenesis</keyword>
<keyword evidence="19" id="KW-0732">Signal</keyword>
<dbReference type="PROSITE" id="PS01186">
    <property type="entry name" value="EGF_2"/>
    <property type="match status" value="4"/>
</dbReference>
<dbReference type="Pfam" id="PF25024">
    <property type="entry name" value="EGF_TEN"/>
    <property type="match status" value="1"/>
</dbReference>
<dbReference type="GO" id="GO:0097060">
    <property type="term" value="C:synaptic membrane"/>
    <property type="evidence" value="ECO:0007669"/>
    <property type="project" value="UniProtKB-SubCell"/>
</dbReference>
<dbReference type="GO" id="GO:0008045">
    <property type="term" value="P:motor neuron axon guidance"/>
    <property type="evidence" value="ECO:0007669"/>
    <property type="project" value="TreeGrafter"/>
</dbReference>
<dbReference type="GO" id="GO:0048790">
    <property type="term" value="P:maintenance of presynaptic active zone structure"/>
    <property type="evidence" value="ECO:0007669"/>
    <property type="project" value="UniProtKB-ARBA"/>
</dbReference>
<evidence type="ECO:0000256" key="13">
    <source>
        <dbReference type="ARBA" id="ARBA00034102"/>
    </source>
</evidence>
<evidence type="ECO:0000256" key="6">
    <source>
        <dbReference type="ARBA" id="ARBA00022692"/>
    </source>
</evidence>
<dbReference type="GO" id="GO:0034110">
    <property type="term" value="P:regulation of homotypic cell-cell adhesion"/>
    <property type="evidence" value="ECO:0007669"/>
    <property type="project" value="UniProtKB-ARBA"/>
</dbReference>
<evidence type="ECO:0000259" key="20">
    <source>
        <dbReference type="PROSITE" id="PS50026"/>
    </source>
</evidence>
<keyword evidence="12 16" id="KW-1015">Disulfide bond</keyword>
<feature type="transmembrane region" description="Helical" evidence="18">
    <location>
        <begin position="499"/>
        <end position="519"/>
    </location>
</feature>
<reference evidence="21" key="2">
    <citation type="submission" date="2022-10" db="EMBL/GenBank/DDBJ databases">
        <authorList>
            <consortium name="ENA_rothamsted_submissions"/>
            <consortium name="culmorum"/>
            <person name="King R."/>
        </authorList>
    </citation>
    <scope>NUCLEOTIDE SEQUENCE</scope>
</reference>
<organism evidence="21 22">
    <name type="scientific">Chironomus riparius</name>
    <dbReference type="NCBI Taxonomy" id="315576"/>
    <lineage>
        <taxon>Eukaryota</taxon>
        <taxon>Metazoa</taxon>
        <taxon>Ecdysozoa</taxon>
        <taxon>Arthropoda</taxon>
        <taxon>Hexapoda</taxon>
        <taxon>Insecta</taxon>
        <taxon>Pterygota</taxon>
        <taxon>Neoptera</taxon>
        <taxon>Endopterygota</taxon>
        <taxon>Diptera</taxon>
        <taxon>Nematocera</taxon>
        <taxon>Chironomoidea</taxon>
        <taxon>Chironomidae</taxon>
        <taxon>Chironominae</taxon>
        <taxon>Chironomus</taxon>
    </lineage>
</organism>
<evidence type="ECO:0000256" key="17">
    <source>
        <dbReference type="SAM" id="MobiDB-lite"/>
    </source>
</evidence>
<keyword evidence="6 18" id="KW-0812">Transmembrane</keyword>
<dbReference type="Pfam" id="PF15636">
    <property type="entry name" value="Tox-GHH"/>
    <property type="match status" value="1"/>
</dbReference>
<dbReference type="Pfam" id="PF25021">
    <property type="entry name" value="TEN_NHL"/>
    <property type="match status" value="1"/>
</dbReference>
<dbReference type="CDD" id="cd00055">
    <property type="entry name" value="EGF_Lam"/>
    <property type="match status" value="1"/>
</dbReference>
<dbReference type="InterPro" id="IPR057627">
    <property type="entry name" value="FN-plug_TEN1-4"/>
</dbReference>
<dbReference type="GO" id="GO:0034116">
    <property type="term" value="P:positive regulation of heterotypic cell-cell adhesion"/>
    <property type="evidence" value="ECO:0007669"/>
    <property type="project" value="UniProtKB-ARBA"/>
</dbReference>
<dbReference type="GO" id="GO:0007155">
    <property type="term" value="P:cell adhesion"/>
    <property type="evidence" value="ECO:0007669"/>
    <property type="project" value="UniProtKB-KW"/>
</dbReference>
<sequence length="3097" mass="349809">MRFTVVFVLLLLLESAEFKGGRGGGGGGFKLFSFKKASGKSAKTKQKQISRVPAKAPENDVNNGNKYFNRDVPFTQKDYGMIFSKGLSKNSYIYNNYYRTHSKTAGIAQFLTNALFFRAGMRIGREMNNPYDEWNEEDDRRWRMTTKAPYFENKIPGTRKILPASAIDGAATAFGLESLLPLNIPPKSPLMYCTNSHELRQNRIKLNGTIYSCANEKISIDCADSSIECDVDCNFNNKIFCINGTLYTNVEIFCNTSKNDVLECNFGQLASDLASFIPTTKAAIVQSKGQSGLTRIYNYFMNLIGLSTDDSKSADSNVLQSNWIPQALEIPPEPITTPEPHIYLVKSNDNKVMWHYYRSLSDIYLRSEKLNVPMSSFERNNVRSFTITEYNNMKANDIESEPPPEPAPPEYLPPTHRDISMASMNAIAMKQPSNYVLKIDKNGDQIHEEFIPQSQHEYMTVGNAGYSTISNRPTIANGMPSARFNLDKRFQYKCSWKSFSIALIFLSVILSALLAYFAAVSSMKPNIDPSNCILVQDVKSSQTLANSQNNHLRSDMMNVGMGSSSSSYGIKGMLSQDASTTEDTVMTTTSTTTQHHHVYQPKISDQQLQIHIQPSITELKDFNVPHTSTVPPFQFWNIEFRNKHPAYIQFNLTLPWGANFAVYGRRNVLPSVTQHDFVEFFKRERLDHNKLRRKRDVVDEITRNYERTHEILADGHRRHDNKRLNYDNNHDSKLRIEMFELAHPQPVEDIPKPHIMDTSAFLHLSPDEEHIIAKRSALKIDIDALKVNVSVLEYLDVGRWFLAIYNDELVAHTIDLTVSEAEGVSNSCPNDCSGHGSCYLGKCDCIDGYQGVDCSKSVCPVLCSAHGHYGGGVCHCEDGWKGSECDIPVNECEMPTCSSHGRCIEGECHCDRGWKGPFCDQADCQDPNCSGHGSCVSGQCFCKAGWQGDDCAARDQQVYKCLPSCSEHGHYDLETASCVCDRHWTGLDCSQAVCSLDCGPNGICESSRCRCNPGWTGALCEQLTCDSRCTAHGQCKNGTCVCSQGWNGKYCTLPGCENGCSRHGQCTLEDGEYRCNCIEGWAGSDCSIPLEMVCDDGVDNDEDGMIDCSDSECCSHTVCADHIMCLSSNEPVDVLLRKQPPSVTAPFFQRVKFLIEENSVQSYAHKDEYSESRVSVLRGQVVTSQGLGIVGVRVSVDRDSRFGFTLTRQGGWFDVMVNGGGAITLQFQRSPFRPMTRTVFVPWNQMLVLPPLLMHLVDEDNSIKPKLGKSMTFSFLNSISYSLIEKNSTVKDKLTCKDHDHELLKPHLTSTWMPNAIGSMSGKSVIFAEAEIVQESVQIPGSSLYLTYQSSKVPGYSSIVRMKLTGDKIPPSLTLVHIGIEIEGSLHVKTYEADPNIEHTFAWNKRNVYKQKVYGAAIARISIGYEHSTCDDIVWETQTAKLQGFDVDISDIGGWGLNIHHQYNFNEGILQKGDGSTLHLKEYPKVVRSVMGVRQQQRPLNCRDKCNGVAKDSKLLTPVALASGPDGSLYVGDFNLVRRIMTDGNVITIAQLSATQVSYQYYLCVSPADGHLYISDPEKHQVLKILYLMNVTDPASNMEPVAGSGQRCIPGDDENCGDGGPAKLARLSHPKGITISADRTMFIADGTNIRSVDDKGIIHTLIGHHGHHNHWSPIPCKGALFANDVQLQWPTSLALSPLDGSLHFTDDRLVLKLTSDMKIKVVAGTPLHCNINATYDEAALGTVLAIAFSPTGDLFIADSDSRRVNLIRMLDTSGNMKIFAGQPDVLTSNCKCPTFKKSQSNNSASNQPPCLCPNSKSIDVKGNMSIMSSNTRFLAISAMAVTQDNVLNVADKTYLQILSLQHYLPASDRSFEYHIPYPSCNEIYVFNRFGQHIATKDFSTGKTIYTFLYSKNTSFGKLSTVTDSMGNKIQFLRDYSNLVTSIENTQDYKAEMKFSSNGYLIRVTEKGKSQISFDYDEHGLILSRSGNGETFIYQYNEFGRVKSVILPSGEQIELTSKLNIEYGLEVEIKSRIPSLFSQIPANVTSLKMNGGIKTFAMERGNQMLRASININNNSFAIAENEKVMFESSAISRHPSLEKSLTIEAEMLPMWSHQNLFMNDDVNRMFMTYSMTTEDPRNPQQVLVREIWINNTRTLGLKYEYSRNVEQFYDRDQNTILGLTYNNLGLPISYQPTNGYAFNITYDRFNRMEGWNWGPSELKFSYERHGLLSEISSQQDGIISYIYNDNNLLSEIGLASQRKFNMGYDSDGGLKTVQLPTGTKHVFDLQRSIGFIRYTYTPPGSTKPYLQHYSYSGALLQTIYPGDGARIVYRYNAQGQLLEIVHGEGKSEFTYDKENGMPNTVAHTERDLEYRWDFEYNGALMTEERIDFNAKTGLSNAKFTYEYDSNYRLISTQGRIGGQNLPGITFLYSIKSGNLEQISQFKITHPKTNTTNVYDGTATFTRTVDGRYLETEMTVYIHRMQVFKMEFMHDIHGRITQTKMFTRSVGVTNFSNIKNYTYDCDGQLIGVDAQEPWGFRYDDNGNMLALSYRGNNIPMEYNTMDRITKFGENFYKYDDQGHIVQNAREEKFHYSTQGLLIRATKKGRFDVRYFYDHMNRLVVRKDNVNNVTQFFYNNQERPYEISQIYSPRDNKLMSLYYDDRGHLIFVQTFRNKYYIATDQCGTPVMVFNQYGEGIREMMRSPFGHIVYDSNPYLYLPIDFCGGILDPATSLVHMTNGKVYDPLVGLWMTPQWENTFERIPNPTKLHQYRFNGNDPVNARVNRKPPSSTMEWLNAIGYKIDSMAPQFNDDLWNVPSPFDVQKENFVHHGGLKIASGFLSHLKERRLTSQENFETSKESELRSNSSPFSQLRVGSSADPAFGKGIVVTRTLEGQAIVSSVPAANAIYRDVYTSVFNRTLLLPFTFIIHNSLHDVFHFVKEDSWRSSEDRQQLKRLQGQVNTTFHDVVNKENSSGNNYLDVKIHGTHAIINLRYGTTVDKEKIRLMHHAKLQAVRKAWTREKELLADGLLTSTEWNQADMDEILKQGYSNYYDCQYIHDVNIYPELSEDPYNIRFVKKKFNQSKKRRRRESNNETESNEFES</sequence>
<evidence type="ECO:0000256" key="10">
    <source>
        <dbReference type="ARBA" id="ARBA00022989"/>
    </source>
</evidence>
<dbReference type="EMBL" id="OU895878">
    <property type="protein sequence ID" value="CAG9802439.1"/>
    <property type="molecule type" value="Genomic_DNA"/>
</dbReference>
<dbReference type="Pfam" id="PF24329">
    <property type="entry name" value="FN-plug_TEN1-4"/>
    <property type="match status" value="1"/>
</dbReference>
<dbReference type="InterPro" id="IPR056820">
    <property type="entry name" value="TEN_TTR-like"/>
</dbReference>
<dbReference type="GO" id="GO:0001941">
    <property type="term" value="P:postsynaptic membrane organization"/>
    <property type="evidence" value="ECO:0007669"/>
    <property type="project" value="UniProtKB-ARBA"/>
</dbReference>